<dbReference type="PANTHER" id="PTHR24173">
    <property type="entry name" value="ANKYRIN REPEAT CONTAINING"/>
    <property type="match status" value="1"/>
</dbReference>
<accession>A0ABR3G5B7</accession>
<dbReference type="PRINTS" id="PR01415">
    <property type="entry name" value="ANKYRIN"/>
</dbReference>
<dbReference type="PROSITE" id="PS50088">
    <property type="entry name" value="ANK_REPEAT"/>
    <property type="match status" value="11"/>
</dbReference>
<name>A0ABR3G5B7_9PEZI</name>
<dbReference type="SUPFAM" id="SSF48403">
    <property type="entry name" value="Ankyrin repeat"/>
    <property type="match status" value="3"/>
</dbReference>
<keyword evidence="1" id="KW-0677">Repeat</keyword>
<evidence type="ECO:0000313" key="5">
    <source>
        <dbReference type="Proteomes" id="UP001447188"/>
    </source>
</evidence>
<dbReference type="Proteomes" id="UP001447188">
    <property type="component" value="Unassembled WGS sequence"/>
</dbReference>
<dbReference type="PANTHER" id="PTHR24173:SF74">
    <property type="entry name" value="ANKYRIN REPEAT DOMAIN-CONTAINING PROTEIN 16"/>
    <property type="match status" value="1"/>
</dbReference>
<feature type="repeat" description="ANK" evidence="3">
    <location>
        <begin position="682"/>
        <end position="714"/>
    </location>
</feature>
<feature type="repeat" description="ANK" evidence="3">
    <location>
        <begin position="255"/>
        <end position="288"/>
    </location>
</feature>
<feature type="repeat" description="ANK" evidence="3">
    <location>
        <begin position="649"/>
        <end position="681"/>
    </location>
</feature>
<protein>
    <submittedName>
        <fullName evidence="4">Ankyrin repeat and EF-hand</fullName>
    </submittedName>
</protein>
<dbReference type="Pfam" id="PF00023">
    <property type="entry name" value="Ank"/>
    <property type="match status" value="3"/>
</dbReference>
<feature type="repeat" description="ANK" evidence="3">
    <location>
        <begin position="550"/>
        <end position="582"/>
    </location>
</feature>
<feature type="repeat" description="ANK" evidence="3">
    <location>
        <begin position="715"/>
        <end position="747"/>
    </location>
</feature>
<dbReference type="PROSITE" id="PS50297">
    <property type="entry name" value="ANK_REP_REGION"/>
    <property type="match status" value="10"/>
</dbReference>
<evidence type="ECO:0000256" key="2">
    <source>
        <dbReference type="ARBA" id="ARBA00023043"/>
    </source>
</evidence>
<sequence>MNDIPRGTSRAKLTRFLLAQSRSPSTTLHLETQPQVVFGCDIVDSRLDDELSVATIEFSDTPPWLQSQDPYEFPKHTQLGTIWCDVDRLSIDAHGQTEFIRAVRNYHSRQGLLFVETLAEFPDTDVNVQDEHGRTALHWACAESLQEMVALCLSIPDIDTGLRDKDNLTAFDIARRTGGGDSIANSFYRSILEIEEARPQAALLRVLTLSSDESSSANKPLFPGKALFQPVGERNSPLVIALLDRGVELTTKDEAGDTALHIAAGFADNVEVVTRLLKAGADINAVGNRGATPLHSAVHTADVAMVQLLVYWNADIALTDDEQMSALDRAVKTRKLDVERVLVQEVADPVSRASSRRLVLEMPAAEHSIAHASNVPQDIPVISSLPPRIIENNPHIGITLLEAAGKGDLDGIRAILARGYDTSEVDEYYQNALHYAAKGGHLQIVKELLAAGAEIEAQDRDSGRPLHRAASNGHLEIVKELLAAGADIEARDQFSRRPLHHSELLAAGAEIEAQDQFSRRPLHHAAIGGHLEIVKELLAAGAEIEAPGQFNERPLHHAAEGGHLKIVKELLAAGAEIDARGINSERPLHYAAKGGHLEMVKELLAAGAEIEAQDRFQNRSLHHVAGGGDLKIVKELLAAGAEIEAPSQFNERPLHRAAKGGHLKIVKELLAAGAEIEARGNNSERPLHYAARGGHLEMVKELLAAGAEIEARGNNSERPLHYAARGAHLEIVKELLAAGAESLARSKYGKTASDIASEHEQRHVLKILNAHTSTADRVKSKVRYRLGLDPVNKGSLS</sequence>
<dbReference type="SMART" id="SM00248">
    <property type="entry name" value="ANK"/>
    <property type="match status" value="14"/>
</dbReference>
<keyword evidence="2 3" id="KW-0040">ANK repeat</keyword>
<feature type="repeat" description="ANK" evidence="3">
    <location>
        <begin position="428"/>
        <end position="460"/>
    </location>
</feature>
<evidence type="ECO:0000313" key="4">
    <source>
        <dbReference type="EMBL" id="KAL0631124.1"/>
    </source>
</evidence>
<keyword evidence="5" id="KW-1185">Reference proteome</keyword>
<feature type="repeat" description="ANK" evidence="3">
    <location>
        <begin position="616"/>
        <end position="648"/>
    </location>
</feature>
<gene>
    <name evidence="4" type="primary">ANKEF1</name>
    <name evidence="4" type="ORF">Q9L58_010016</name>
</gene>
<proteinExistence type="predicted"/>
<dbReference type="Pfam" id="PF12796">
    <property type="entry name" value="Ank_2"/>
    <property type="match status" value="4"/>
</dbReference>
<feature type="repeat" description="ANK" evidence="3">
    <location>
        <begin position="461"/>
        <end position="493"/>
    </location>
</feature>
<comment type="caution">
    <text evidence="4">The sequence shown here is derived from an EMBL/GenBank/DDBJ whole genome shotgun (WGS) entry which is preliminary data.</text>
</comment>
<evidence type="ECO:0000256" key="1">
    <source>
        <dbReference type="ARBA" id="ARBA00022737"/>
    </source>
</evidence>
<dbReference type="InterPro" id="IPR036770">
    <property type="entry name" value="Ankyrin_rpt-contain_sf"/>
</dbReference>
<feature type="repeat" description="ANK" evidence="3">
    <location>
        <begin position="517"/>
        <end position="549"/>
    </location>
</feature>
<evidence type="ECO:0000256" key="3">
    <source>
        <dbReference type="PROSITE-ProRule" id="PRU00023"/>
    </source>
</evidence>
<organism evidence="4 5">
    <name type="scientific">Discina gigas</name>
    <dbReference type="NCBI Taxonomy" id="1032678"/>
    <lineage>
        <taxon>Eukaryota</taxon>
        <taxon>Fungi</taxon>
        <taxon>Dikarya</taxon>
        <taxon>Ascomycota</taxon>
        <taxon>Pezizomycotina</taxon>
        <taxon>Pezizomycetes</taxon>
        <taxon>Pezizales</taxon>
        <taxon>Discinaceae</taxon>
        <taxon>Discina</taxon>
    </lineage>
</organism>
<reference evidence="4 5" key="1">
    <citation type="submission" date="2024-02" db="EMBL/GenBank/DDBJ databases">
        <title>Discinaceae phylogenomics.</title>
        <authorList>
            <person name="Dirks A.C."/>
            <person name="James T.Y."/>
        </authorList>
    </citation>
    <scope>NUCLEOTIDE SEQUENCE [LARGE SCALE GENOMIC DNA]</scope>
    <source>
        <strain evidence="4 5">ACD0624</strain>
    </source>
</reference>
<feature type="repeat" description="ANK" evidence="3">
    <location>
        <begin position="583"/>
        <end position="615"/>
    </location>
</feature>
<dbReference type="InterPro" id="IPR002110">
    <property type="entry name" value="Ankyrin_rpt"/>
</dbReference>
<feature type="repeat" description="ANK" evidence="3">
    <location>
        <begin position="289"/>
        <end position="321"/>
    </location>
</feature>
<dbReference type="Gene3D" id="1.25.40.20">
    <property type="entry name" value="Ankyrin repeat-containing domain"/>
    <property type="match status" value="6"/>
</dbReference>
<dbReference type="EMBL" id="JBBBZM010000296">
    <property type="protein sequence ID" value="KAL0631124.1"/>
    <property type="molecule type" value="Genomic_DNA"/>
</dbReference>